<evidence type="ECO:0008006" key="3">
    <source>
        <dbReference type="Google" id="ProtNLM"/>
    </source>
</evidence>
<organism evidence="1 2">
    <name type="scientific">Aliarcobacter butzleri L348</name>
    <dbReference type="NCBI Taxonomy" id="1447256"/>
    <lineage>
        <taxon>Bacteria</taxon>
        <taxon>Pseudomonadati</taxon>
        <taxon>Campylobacterota</taxon>
        <taxon>Epsilonproteobacteria</taxon>
        <taxon>Campylobacterales</taxon>
        <taxon>Arcobacteraceae</taxon>
        <taxon>Aliarcobacter</taxon>
    </lineage>
</organism>
<accession>A0A0G9K7S7</accession>
<evidence type="ECO:0000313" key="2">
    <source>
        <dbReference type="Proteomes" id="UP000035514"/>
    </source>
</evidence>
<proteinExistence type="predicted"/>
<dbReference type="Pfam" id="PF11185">
    <property type="entry name" value="DUF2971"/>
    <property type="match status" value="1"/>
</dbReference>
<sequence>MYQTKYDFADEDFCIKYLVDETFHNEKAIHEYTGNLYHYTTPQGLVGILENQKLWATEYSFLNDASELNYGMTLSIDLLEKEIMKDSNTTLDKYLVLVKKAMENKQEINDFYITSFSEHKDLLSQWKGYGQNGQGFSLGFDFKEFTRWNRDDVLDIFIYIQPVIYNVEEQKNELKLIYKNLIKHIFTLESNKLLTDEKFYSIASCTVNFIKLKSIFFKSDSFQEENEWRIVYQNIGNIEVKKKKIKFRFSESKIIPYLELDILPQKSILPVREIIVGTKNNMNEIEKIIGYFYTNLERKDLIPELKYSNIPLR</sequence>
<dbReference type="AlphaFoldDB" id="A0A0G9K7S7"/>
<name>A0A0G9K7S7_9BACT</name>
<evidence type="ECO:0000313" key="1">
    <source>
        <dbReference type="EMBL" id="KLE02526.1"/>
    </source>
</evidence>
<comment type="caution">
    <text evidence="1">The sequence shown here is derived from an EMBL/GenBank/DDBJ whole genome shotgun (WGS) entry which is preliminary data.</text>
</comment>
<dbReference type="Proteomes" id="UP000035514">
    <property type="component" value="Unassembled WGS sequence"/>
</dbReference>
<reference evidence="1 2" key="1">
    <citation type="submission" date="2014-01" db="EMBL/GenBank/DDBJ databases">
        <title>Development of a Comparative Genomic Fingerprinting Assay for High Resolution Genotyping of Arcobacter butzleri.</title>
        <authorList>
            <person name="Webb A.L."/>
            <person name="Inglis G.D."/>
            <person name="Kruczkiewicz P."/>
            <person name="Selinger L.B."/>
            <person name="Taboada E.N."/>
        </authorList>
    </citation>
    <scope>NUCLEOTIDE SEQUENCE [LARGE SCALE GENOMIC DNA]</scope>
    <source>
        <strain evidence="1 2">L348</strain>
    </source>
</reference>
<dbReference type="InterPro" id="IPR021352">
    <property type="entry name" value="DUF2971"/>
</dbReference>
<dbReference type="RefSeq" id="WP_046995984.1">
    <property type="nucleotide sequence ID" value="NZ_JAIQ01000020.1"/>
</dbReference>
<protein>
    <recommendedName>
        <fullName evidence="3">DUF2971 domain-containing protein</fullName>
    </recommendedName>
</protein>
<dbReference type="EMBL" id="JAIQ01000020">
    <property type="protein sequence ID" value="KLE02526.1"/>
    <property type="molecule type" value="Genomic_DNA"/>
</dbReference>
<gene>
    <name evidence="1" type="ORF">AA20_00515</name>
</gene>
<dbReference type="PATRIC" id="fig|1447256.3.peg.100"/>